<gene>
    <name evidence="5" type="primary">coaE</name>
    <name evidence="7" type="ORF">ABB28_16135</name>
</gene>
<keyword evidence="8" id="KW-1185">Reference proteome</keyword>
<comment type="similarity">
    <text evidence="1 5">Belongs to the CoaE family.</text>
</comment>
<dbReference type="PATRIC" id="fig|517011.3.peg.3414"/>
<evidence type="ECO:0000313" key="8">
    <source>
        <dbReference type="Proteomes" id="UP000051386"/>
    </source>
</evidence>
<keyword evidence="5" id="KW-0808">Transferase</keyword>
<dbReference type="PANTHER" id="PTHR10695:SF46">
    <property type="entry name" value="BIFUNCTIONAL COENZYME A SYNTHASE-RELATED"/>
    <property type="match status" value="1"/>
</dbReference>
<dbReference type="GO" id="GO:0004140">
    <property type="term" value="F:dephospho-CoA kinase activity"/>
    <property type="evidence" value="ECO:0007669"/>
    <property type="project" value="UniProtKB-UniRule"/>
</dbReference>
<dbReference type="InterPro" id="IPR027417">
    <property type="entry name" value="P-loop_NTPase"/>
</dbReference>
<reference evidence="7 8" key="1">
    <citation type="submission" date="2015-05" db="EMBL/GenBank/DDBJ databases">
        <title>Genome sequencing and analysis of members of genus Stenotrophomonas.</title>
        <authorList>
            <person name="Patil P.P."/>
            <person name="Midha S."/>
            <person name="Patil P.B."/>
        </authorList>
    </citation>
    <scope>NUCLEOTIDE SEQUENCE [LARGE SCALE GENOMIC DNA]</scope>
    <source>
        <strain evidence="7 8">DSM 21508</strain>
    </source>
</reference>
<evidence type="ECO:0000256" key="3">
    <source>
        <dbReference type="ARBA" id="ARBA00022840"/>
    </source>
</evidence>
<comment type="catalytic activity">
    <reaction evidence="5">
        <text>3'-dephospho-CoA + ATP = ADP + CoA + H(+)</text>
        <dbReference type="Rhea" id="RHEA:18245"/>
        <dbReference type="ChEBI" id="CHEBI:15378"/>
        <dbReference type="ChEBI" id="CHEBI:30616"/>
        <dbReference type="ChEBI" id="CHEBI:57287"/>
        <dbReference type="ChEBI" id="CHEBI:57328"/>
        <dbReference type="ChEBI" id="CHEBI:456216"/>
        <dbReference type="EC" id="2.7.1.24"/>
    </reaction>
</comment>
<dbReference type="HAMAP" id="MF_00376">
    <property type="entry name" value="Dephospho_CoA_kinase"/>
    <property type="match status" value="1"/>
</dbReference>
<dbReference type="EC" id="2.7.1.24" evidence="5 6"/>
<accession>A0A0R0CG73</accession>
<keyword evidence="5" id="KW-0963">Cytoplasm</keyword>
<proteinExistence type="inferred from homology"/>
<keyword evidence="3 5" id="KW-0067">ATP-binding</keyword>
<evidence type="ECO:0000256" key="2">
    <source>
        <dbReference type="ARBA" id="ARBA00022741"/>
    </source>
</evidence>
<name>A0A0R0CG73_9GAMM</name>
<evidence type="ECO:0000256" key="5">
    <source>
        <dbReference type="HAMAP-Rule" id="MF_00376"/>
    </source>
</evidence>
<dbReference type="UniPathway" id="UPA00241">
    <property type="reaction ID" value="UER00356"/>
</dbReference>
<sequence>MSRFVVGLTGGIASGKSEVTRRFEALGVSVADADLAARAVVTPGSPALAMISERFGPGMLLGDGALDRARLRAHVFADVAERKALEAITHPAIRELLRSQCEQATSPYAIAAIPLLTEAGGRQVYGWLDRVLVVDAPEAFQLARLMQRDGSDAVLAQRMIDAQATREQRLALADDVVSNAGHPDALQAQVEQLHHAYLQLADALG</sequence>
<comment type="caution">
    <text evidence="7">The sequence shown here is derived from an EMBL/GenBank/DDBJ whole genome shotgun (WGS) entry which is preliminary data.</text>
</comment>
<keyword evidence="5 7" id="KW-0418">Kinase</keyword>
<dbReference type="AlphaFoldDB" id="A0A0R0CG73"/>
<comment type="function">
    <text evidence="5">Catalyzes the phosphorylation of the 3'-hydroxyl group of dephosphocoenzyme A to form coenzyme A.</text>
</comment>
<feature type="binding site" evidence="5">
    <location>
        <begin position="13"/>
        <end position="18"/>
    </location>
    <ligand>
        <name>ATP</name>
        <dbReference type="ChEBI" id="CHEBI:30616"/>
    </ligand>
</feature>
<dbReference type="RefSeq" id="WP_057687383.1">
    <property type="nucleotide sequence ID" value="NZ_LDJK01000087.1"/>
</dbReference>
<organism evidence="7 8">
    <name type="scientific">Stenotrophomonas chelatiphaga</name>
    <dbReference type="NCBI Taxonomy" id="517011"/>
    <lineage>
        <taxon>Bacteria</taxon>
        <taxon>Pseudomonadati</taxon>
        <taxon>Pseudomonadota</taxon>
        <taxon>Gammaproteobacteria</taxon>
        <taxon>Lysobacterales</taxon>
        <taxon>Lysobacteraceae</taxon>
        <taxon>Stenotrophomonas</taxon>
    </lineage>
</organism>
<dbReference type="Proteomes" id="UP000051386">
    <property type="component" value="Unassembled WGS sequence"/>
</dbReference>
<dbReference type="GO" id="GO:0005737">
    <property type="term" value="C:cytoplasm"/>
    <property type="evidence" value="ECO:0007669"/>
    <property type="project" value="UniProtKB-SubCell"/>
</dbReference>
<dbReference type="SUPFAM" id="SSF52540">
    <property type="entry name" value="P-loop containing nucleoside triphosphate hydrolases"/>
    <property type="match status" value="1"/>
</dbReference>
<evidence type="ECO:0000256" key="1">
    <source>
        <dbReference type="ARBA" id="ARBA00009018"/>
    </source>
</evidence>
<protein>
    <recommendedName>
        <fullName evidence="5 6">Dephospho-CoA kinase</fullName>
        <ecNumber evidence="5 6">2.7.1.24</ecNumber>
    </recommendedName>
    <alternativeName>
        <fullName evidence="5">Dephosphocoenzyme A kinase</fullName>
    </alternativeName>
</protein>
<dbReference type="GO" id="GO:0005524">
    <property type="term" value="F:ATP binding"/>
    <property type="evidence" value="ECO:0007669"/>
    <property type="project" value="UniProtKB-UniRule"/>
</dbReference>
<evidence type="ECO:0000256" key="6">
    <source>
        <dbReference type="NCBIfam" id="TIGR00152"/>
    </source>
</evidence>
<dbReference type="CDD" id="cd02022">
    <property type="entry name" value="DPCK"/>
    <property type="match status" value="1"/>
</dbReference>
<keyword evidence="2 5" id="KW-0547">Nucleotide-binding</keyword>
<dbReference type="Gene3D" id="3.40.50.300">
    <property type="entry name" value="P-loop containing nucleotide triphosphate hydrolases"/>
    <property type="match status" value="1"/>
</dbReference>
<evidence type="ECO:0000256" key="4">
    <source>
        <dbReference type="ARBA" id="ARBA00022993"/>
    </source>
</evidence>
<comment type="subcellular location">
    <subcellularLocation>
        <location evidence="5">Cytoplasm</location>
    </subcellularLocation>
</comment>
<keyword evidence="4 5" id="KW-0173">Coenzyme A biosynthesis</keyword>
<dbReference type="GO" id="GO:0015937">
    <property type="term" value="P:coenzyme A biosynthetic process"/>
    <property type="evidence" value="ECO:0007669"/>
    <property type="project" value="UniProtKB-UniRule"/>
</dbReference>
<dbReference type="PROSITE" id="PS51219">
    <property type="entry name" value="DPCK"/>
    <property type="match status" value="1"/>
</dbReference>
<dbReference type="NCBIfam" id="TIGR00152">
    <property type="entry name" value="dephospho-CoA kinase"/>
    <property type="match status" value="1"/>
</dbReference>
<dbReference type="Pfam" id="PF01121">
    <property type="entry name" value="CoaE"/>
    <property type="match status" value="1"/>
</dbReference>
<comment type="pathway">
    <text evidence="5">Cofactor biosynthesis; coenzyme A biosynthesis; CoA from (R)-pantothenate: step 5/5.</text>
</comment>
<dbReference type="EMBL" id="LDJK01000087">
    <property type="protein sequence ID" value="KRG68751.1"/>
    <property type="molecule type" value="Genomic_DNA"/>
</dbReference>
<dbReference type="InterPro" id="IPR001977">
    <property type="entry name" value="Depp_CoAkinase"/>
</dbReference>
<dbReference type="PANTHER" id="PTHR10695">
    <property type="entry name" value="DEPHOSPHO-COA KINASE-RELATED"/>
    <property type="match status" value="1"/>
</dbReference>
<evidence type="ECO:0000313" key="7">
    <source>
        <dbReference type="EMBL" id="KRG68751.1"/>
    </source>
</evidence>